<sequence>MSLTLPQVVADYFHAENTKDIGGIARCFASDGVVRDNNKVHQGHDAIKAWKEDSSKKYSAIIVPDAAQTHDERCTVSTTVSGNFPGSPLQMAFAFTLAGDGIAMLEITA</sequence>
<dbReference type="SUPFAM" id="SSF54427">
    <property type="entry name" value="NTF2-like"/>
    <property type="match status" value="1"/>
</dbReference>
<feature type="domain" description="SnoaL-like" evidence="1">
    <location>
        <begin position="9"/>
        <end position="98"/>
    </location>
</feature>
<reference evidence="2 3" key="1">
    <citation type="journal article" date="2015" name="Genome Announc.">
        <title>Genome Sequence of Mushroom Soft-Rot Pathogen Janthinobacterium agaricidamnosum.</title>
        <authorList>
            <person name="Graupner K."/>
            <person name="Lackner G."/>
            <person name="Hertweck C."/>
        </authorList>
    </citation>
    <scope>NUCLEOTIDE SEQUENCE [LARGE SCALE GENOMIC DNA]</scope>
    <source>
        <strain evidence="3">NBRC 102515 / DSM 9628</strain>
    </source>
</reference>
<dbReference type="RefSeq" id="WP_038496796.1">
    <property type="nucleotide sequence ID" value="NZ_BCTH01000076.1"/>
</dbReference>
<dbReference type="Pfam" id="PF12680">
    <property type="entry name" value="SnoaL_2"/>
    <property type="match status" value="1"/>
</dbReference>
<gene>
    <name evidence="2" type="ORF">GJA_4831</name>
</gene>
<name>W0VCR8_9BURK</name>
<dbReference type="PATRIC" id="fig|1349767.4.peg.1455"/>
<evidence type="ECO:0000313" key="2">
    <source>
        <dbReference type="EMBL" id="CDG85435.1"/>
    </source>
</evidence>
<accession>W0VCR8</accession>
<dbReference type="Gene3D" id="3.10.450.50">
    <property type="match status" value="1"/>
</dbReference>
<dbReference type="AlphaFoldDB" id="W0VCR8"/>
<dbReference type="Proteomes" id="UP000027604">
    <property type="component" value="Chromosome I"/>
</dbReference>
<dbReference type="InterPro" id="IPR037401">
    <property type="entry name" value="SnoaL-like"/>
</dbReference>
<evidence type="ECO:0000259" key="1">
    <source>
        <dbReference type="Pfam" id="PF12680"/>
    </source>
</evidence>
<organism evidence="2 3">
    <name type="scientific">Janthinobacterium agaricidamnosum NBRC 102515 = DSM 9628</name>
    <dbReference type="NCBI Taxonomy" id="1349767"/>
    <lineage>
        <taxon>Bacteria</taxon>
        <taxon>Pseudomonadati</taxon>
        <taxon>Pseudomonadota</taxon>
        <taxon>Betaproteobacteria</taxon>
        <taxon>Burkholderiales</taxon>
        <taxon>Oxalobacteraceae</taxon>
        <taxon>Janthinobacterium</taxon>
    </lineage>
</organism>
<dbReference type="eggNOG" id="COG3631">
    <property type="taxonomic scope" value="Bacteria"/>
</dbReference>
<dbReference type="KEGG" id="jag:GJA_4831"/>
<dbReference type="InterPro" id="IPR032710">
    <property type="entry name" value="NTF2-like_dom_sf"/>
</dbReference>
<protein>
    <recommendedName>
        <fullName evidence="1">SnoaL-like domain-containing protein</fullName>
    </recommendedName>
</protein>
<keyword evidence="3" id="KW-1185">Reference proteome</keyword>
<dbReference type="STRING" id="1349767.GJA_4831"/>
<dbReference type="HOGENOM" id="CLU_148715_1_0_4"/>
<proteinExistence type="predicted"/>
<evidence type="ECO:0000313" key="3">
    <source>
        <dbReference type="Proteomes" id="UP000027604"/>
    </source>
</evidence>
<dbReference type="EMBL" id="HG322949">
    <property type="protein sequence ID" value="CDG85435.1"/>
    <property type="molecule type" value="Genomic_DNA"/>
</dbReference>